<organism evidence="5 6">
    <name type="scientific">Natronospirillum operosum</name>
    <dbReference type="NCBI Taxonomy" id="2759953"/>
    <lineage>
        <taxon>Bacteria</taxon>
        <taxon>Pseudomonadati</taxon>
        <taxon>Pseudomonadota</taxon>
        <taxon>Gammaproteobacteria</taxon>
        <taxon>Oceanospirillales</taxon>
        <taxon>Natronospirillaceae</taxon>
        <taxon>Natronospirillum</taxon>
    </lineage>
</organism>
<dbReference type="InterPro" id="IPR000843">
    <property type="entry name" value="HTH_LacI"/>
</dbReference>
<dbReference type="PROSITE" id="PS50932">
    <property type="entry name" value="HTH_LACI_2"/>
    <property type="match status" value="1"/>
</dbReference>
<keyword evidence="1" id="KW-0805">Transcription regulation</keyword>
<keyword evidence="2 5" id="KW-0238">DNA-binding</keyword>
<dbReference type="EMBL" id="SRMF01000005">
    <property type="protein sequence ID" value="TGG92419.1"/>
    <property type="molecule type" value="Genomic_DNA"/>
</dbReference>
<proteinExistence type="predicted"/>
<dbReference type="InterPro" id="IPR010982">
    <property type="entry name" value="Lambda_DNA-bd_dom_sf"/>
</dbReference>
<dbReference type="Pfam" id="PF00356">
    <property type="entry name" value="LacI"/>
    <property type="match status" value="1"/>
</dbReference>
<dbReference type="PANTHER" id="PTHR30146">
    <property type="entry name" value="LACI-RELATED TRANSCRIPTIONAL REPRESSOR"/>
    <property type="match status" value="1"/>
</dbReference>
<protein>
    <submittedName>
        <fullName evidence="5">LacI family DNA-binding transcriptional regulator</fullName>
    </submittedName>
</protein>
<dbReference type="PANTHER" id="PTHR30146:SF145">
    <property type="entry name" value="RIBOSE OPERON REPRESSOR"/>
    <property type="match status" value="1"/>
</dbReference>
<evidence type="ECO:0000313" key="5">
    <source>
        <dbReference type="EMBL" id="TGG92419.1"/>
    </source>
</evidence>
<dbReference type="Pfam" id="PF13377">
    <property type="entry name" value="Peripla_BP_3"/>
    <property type="match status" value="1"/>
</dbReference>
<dbReference type="SUPFAM" id="SSF47413">
    <property type="entry name" value="lambda repressor-like DNA-binding domains"/>
    <property type="match status" value="1"/>
</dbReference>
<feature type="domain" description="HTH lacI-type" evidence="4">
    <location>
        <begin position="2"/>
        <end position="56"/>
    </location>
</feature>
<dbReference type="GO" id="GO:0000976">
    <property type="term" value="F:transcription cis-regulatory region binding"/>
    <property type="evidence" value="ECO:0007669"/>
    <property type="project" value="TreeGrafter"/>
</dbReference>
<dbReference type="InterPro" id="IPR046335">
    <property type="entry name" value="LacI/GalR-like_sensor"/>
</dbReference>
<dbReference type="SUPFAM" id="SSF53822">
    <property type="entry name" value="Periplasmic binding protein-like I"/>
    <property type="match status" value="1"/>
</dbReference>
<dbReference type="InterPro" id="IPR028082">
    <property type="entry name" value="Peripla_BP_I"/>
</dbReference>
<dbReference type="GO" id="GO:0003700">
    <property type="term" value="F:DNA-binding transcription factor activity"/>
    <property type="evidence" value="ECO:0007669"/>
    <property type="project" value="TreeGrafter"/>
</dbReference>
<keyword evidence="6" id="KW-1185">Reference proteome</keyword>
<dbReference type="RefSeq" id="WP_135483753.1">
    <property type="nucleotide sequence ID" value="NZ_SRMF01000005.1"/>
</dbReference>
<reference evidence="5 6" key="1">
    <citation type="submission" date="2019-04" db="EMBL/GenBank/DDBJ databases">
        <title>Natronospirillum operosus gen. nov., sp. nov., a haloalkaliphilic satellite isolated from decaying biomass of laboratory culture of cyanobacterium Geitlerinema sp. and proposal of Natronospirillaceae fam. nov. and Saccharospirillaceae fam. nov.</title>
        <authorList>
            <person name="Kevbrin V."/>
            <person name="Boltyanskaya Y."/>
            <person name="Koziaeva V."/>
            <person name="Grouzdev D.S."/>
            <person name="Park M."/>
            <person name="Cho J."/>
        </authorList>
    </citation>
    <scope>NUCLEOTIDE SEQUENCE [LARGE SCALE GENOMIC DNA]</scope>
    <source>
        <strain evidence="5 6">G-116</strain>
    </source>
</reference>
<dbReference type="AlphaFoldDB" id="A0A4Z0WC92"/>
<dbReference type="CDD" id="cd01392">
    <property type="entry name" value="HTH_LacI"/>
    <property type="match status" value="1"/>
</dbReference>
<dbReference type="Gene3D" id="3.40.50.2300">
    <property type="match status" value="2"/>
</dbReference>
<evidence type="ECO:0000256" key="2">
    <source>
        <dbReference type="ARBA" id="ARBA00023125"/>
    </source>
</evidence>
<dbReference type="Proteomes" id="UP000297475">
    <property type="component" value="Unassembled WGS sequence"/>
</dbReference>
<dbReference type="OrthoDB" id="6619319at2"/>
<sequence length="335" mass="36596">MPTIKEVAQRAGVSTCTVSNVLNNKRPVKPETKARVESAAAELRYKPSGVARSLKASRTLTLGMVVTTSTNPFYAEVLQAVEQRCYELGYSLIIANTRGNSERLKEALEVLRERQVDGTILMCTQVNPALHLSKDDLVMPVVVADWGITNLNVDLIQEEGRRGGYLAARHLLDLGHQAIGVLRGPSGKRTADERYSGFCDALQEAGVELRKDWVAEGDFELAGGYRGAQTILKAKQRPTAIIAGNDMMAAGALKALQEAGLRVPDDMSLIGYDNIELSSYLVPSLSTIEQPKERLGANAVDLLLDRIKNPDSPLRTITLEPHLIARQSTLPLNQR</sequence>
<keyword evidence="3" id="KW-0804">Transcription</keyword>
<evidence type="ECO:0000256" key="1">
    <source>
        <dbReference type="ARBA" id="ARBA00023015"/>
    </source>
</evidence>
<gene>
    <name evidence="5" type="ORF">E4656_13160</name>
</gene>
<dbReference type="SMART" id="SM00354">
    <property type="entry name" value="HTH_LACI"/>
    <property type="match status" value="1"/>
</dbReference>
<evidence type="ECO:0000313" key="6">
    <source>
        <dbReference type="Proteomes" id="UP000297475"/>
    </source>
</evidence>
<name>A0A4Z0WC92_9GAMM</name>
<evidence type="ECO:0000256" key="3">
    <source>
        <dbReference type="ARBA" id="ARBA00023163"/>
    </source>
</evidence>
<comment type="caution">
    <text evidence="5">The sequence shown here is derived from an EMBL/GenBank/DDBJ whole genome shotgun (WGS) entry which is preliminary data.</text>
</comment>
<dbReference type="Gene3D" id="1.10.260.40">
    <property type="entry name" value="lambda repressor-like DNA-binding domains"/>
    <property type="match status" value="1"/>
</dbReference>
<evidence type="ECO:0000259" key="4">
    <source>
        <dbReference type="PROSITE" id="PS50932"/>
    </source>
</evidence>
<accession>A0A4Z0WC92</accession>
<dbReference type="PROSITE" id="PS00356">
    <property type="entry name" value="HTH_LACI_1"/>
    <property type="match status" value="1"/>
</dbReference>